<evidence type="ECO:0000256" key="1">
    <source>
        <dbReference type="SAM" id="MobiDB-lite"/>
    </source>
</evidence>
<gene>
    <name evidence="2" type="ORF">OS493_039080</name>
</gene>
<name>A0A9W9ZKM8_9CNID</name>
<organism evidence="2 3">
    <name type="scientific">Desmophyllum pertusum</name>
    <dbReference type="NCBI Taxonomy" id="174260"/>
    <lineage>
        <taxon>Eukaryota</taxon>
        <taxon>Metazoa</taxon>
        <taxon>Cnidaria</taxon>
        <taxon>Anthozoa</taxon>
        <taxon>Hexacorallia</taxon>
        <taxon>Scleractinia</taxon>
        <taxon>Caryophylliina</taxon>
        <taxon>Caryophylliidae</taxon>
        <taxon>Desmophyllum</taxon>
    </lineage>
</organism>
<sequence>MSTNRSSFHACTRSAKTVCVTLRLKMPSKSSVPSTTKNCLFRWVESLCYHRLPRFAVRRGAPRSEQGVIDERKPRAPKKEKAEKTERRKSSNKSDEGAAGPTLEEQEERMKKQLAEMTGKLRNLLEEKEKELYSKIDQAIAREKTKPVREWWSKR</sequence>
<dbReference type="AlphaFoldDB" id="A0A9W9ZKM8"/>
<comment type="caution">
    <text evidence="2">The sequence shown here is derived from an EMBL/GenBank/DDBJ whole genome shotgun (WGS) entry which is preliminary data.</text>
</comment>
<dbReference type="EMBL" id="MU826023">
    <property type="protein sequence ID" value="KAJ7381774.1"/>
    <property type="molecule type" value="Genomic_DNA"/>
</dbReference>
<protein>
    <submittedName>
        <fullName evidence="2">Uncharacterized protein</fullName>
    </submittedName>
</protein>
<proteinExistence type="predicted"/>
<keyword evidence="3" id="KW-1185">Reference proteome</keyword>
<accession>A0A9W9ZKM8</accession>
<reference evidence="2" key="1">
    <citation type="submission" date="2023-01" db="EMBL/GenBank/DDBJ databases">
        <title>Genome assembly of the deep-sea coral Lophelia pertusa.</title>
        <authorList>
            <person name="Herrera S."/>
            <person name="Cordes E."/>
        </authorList>
    </citation>
    <scope>NUCLEOTIDE SEQUENCE</scope>
    <source>
        <strain evidence="2">USNM1676648</strain>
        <tissue evidence="2">Polyp</tissue>
    </source>
</reference>
<evidence type="ECO:0000313" key="2">
    <source>
        <dbReference type="EMBL" id="KAJ7381774.1"/>
    </source>
</evidence>
<feature type="region of interest" description="Disordered" evidence="1">
    <location>
        <begin position="59"/>
        <end position="115"/>
    </location>
</feature>
<dbReference type="Proteomes" id="UP001163046">
    <property type="component" value="Unassembled WGS sequence"/>
</dbReference>
<feature type="compositionally biased region" description="Basic and acidic residues" evidence="1">
    <location>
        <begin position="69"/>
        <end position="96"/>
    </location>
</feature>
<evidence type="ECO:0000313" key="3">
    <source>
        <dbReference type="Proteomes" id="UP001163046"/>
    </source>
</evidence>